<dbReference type="Proteomes" id="UP000001357">
    <property type="component" value="Unassembled WGS sequence"/>
</dbReference>
<dbReference type="RefSeq" id="XP_001742055.1">
    <property type="nucleotide sequence ID" value="XM_001742003.1"/>
</dbReference>
<organism evidence="9 10">
    <name type="scientific">Monosiga brevicollis</name>
    <name type="common">Choanoflagellate</name>
    <dbReference type="NCBI Taxonomy" id="81824"/>
    <lineage>
        <taxon>Eukaryota</taxon>
        <taxon>Choanoflagellata</taxon>
        <taxon>Craspedida</taxon>
        <taxon>Salpingoecidae</taxon>
        <taxon>Monosiga</taxon>
    </lineage>
</organism>
<evidence type="ECO:0000256" key="6">
    <source>
        <dbReference type="ARBA" id="ARBA00022989"/>
    </source>
</evidence>
<protein>
    <submittedName>
        <fullName evidence="9">Uncharacterized protein</fullName>
    </submittedName>
</protein>
<proteinExistence type="predicted"/>
<accession>A9UNS0</accession>
<evidence type="ECO:0000313" key="10">
    <source>
        <dbReference type="Proteomes" id="UP000001357"/>
    </source>
</evidence>
<dbReference type="AlphaFoldDB" id="A9UNS0"/>
<dbReference type="InParanoid" id="A9UNS0"/>
<gene>
    <name evidence="9" type="ORF">MONBRDRAFT_30717</name>
</gene>
<dbReference type="GO" id="GO:0015153">
    <property type="term" value="F:rhamnose transmembrane transporter activity"/>
    <property type="evidence" value="ECO:0007669"/>
    <property type="project" value="InterPro"/>
</dbReference>
<reference evidence="9 10" key="1">
    <citation type="journal article" date="2008" name="Nature">
        <title>The genome of the choanoflagellate Monosiga brevicollis and the origin of metazoans.</title>
        <authorList>
            <consortium name="JGI Sequencing"/>
            <person name="King N."/>
            <person name="Westbrook M.J."/>
            <person name="Young S.L."/>
            <person name="Kuo A."/>
            <person name="Abedin M."/>
            <person name="Chapman J."/>
            <person name="Fairclough S."/>
            <person name="Hellsten U."/>
            <person name="Isogai Y."/>
            <person name="Letunic I."/>
            <person name="Marr M."/>
            <person name="Pincus D."/>
            <person name="Putnam N."/>
            <person name="Rokas A."/>
            <person name="Wright K.J."/>
            <person name="Zuzow R."/>
            <person name="Dirks W."/>
            <person name="Good M."/>
            <person name="Goodstein D."/>
            <person name="Lemons D."/>
            <person name="Li W."/>
            <person name="Lyons J.B."/>
            <person name="Morris A."/>
            <person name="Nichols S."/>
            <person name="Richter D.J."/>
            <person name="Salamov A."/>
            <person name="Bork P."/>
            <person name="Lim W.A."/>
            <person name="Manning G."/>
            <person name="Miller W.T."/>
            <person name="McGinnis W."/>
            <person name="Shapiro H."/>
            <person name="Tjian R."/>
            <person name="Grigoriev I.V."/>
            <person name="Rokhsar D."/>
        </authorList>
    </citation>
    <scope>NUCLEOTIDE SEQUENCE [LARGE SCALE GENOMIC DNA]</scope>
    <source>
        <strain evidence="10">MX1 / ATCC 50154</strain>
    </source>
</reference>
<keyword evidence="7 8" id="KW-0472">Membrane</keyword>
<feature type="transmembrane region" description="Helical" evidence="8">
    <location>
        <begin position="132"/>
        <end position="151"/>
    </location>
</feature>
<evidence type="ECO:0000256" key="4">
    <source>
        <dbReference type="ARBA" id="ARBA00022692"/>
    </source>
</evidence>
<dbReference type="KEGG" id="mbr:MONBRDRAFT_30717"/>
<keyword evidence="2" id="KW-1003">Cell membrane</keyword>
<sequence length="275" mass="28795">MGDVIVGILVVVLGGTLSGLFTAPMSYNKGWAWENGWLIYSIYAMLLCPWIFAFYALDDLPQVYQESPAEAIGAAIGLGCLWGIGSVLFGLGVDAVGHALAFAIILGLTSAIGAALPLVILHPDDIGSRTGIFTWVALGVVIIGLVVLAKAGARREREQKAGETKPLLLNDEIAVLDSISHQPGHASFARGLIICLISGLASPCLNLGITFGDDVSKKAKDLGNSATFADNATWCLMWAEEPFPTCSTVSIYSPKSVYQPLSTSSAPGIASNASL</sequence>
<dbReference type="eggNOG" id="ENOG502SIT7">
    <property type="taxonomic scope" value="Eukaryota"/>
</dbReference>
<dbReference type="Pfam" id="PF06379">
    <property type="entry name" value="RhaT"/>
    <property type="match status" value="1"/>
</dbReference>
<dbReference type="GO" id="GO:0015293">
    <property type="term" value="F:symporter activity"/>
    <property type="evidence" value="ECO:0007669"/>
    <property type="project" value="UniProtKB-KW"/>
</dbReference>
<evidence type="ECO:0000256" key="7">
    <source>
        <dbReference type="ARBA" id="ARBA00023136"/>
    </source>
</evidence>
<keyword evidence="6 8" id="KW-1133">Transmembrane helix</keyword>
<evidence type="ECO:0000256" key="2">
    <source>
        <dbReference type="ARBA" id="ARBA00022475"/>
    </source>
</evidence>
<feature type="transmembrane region" description="Helical" evidence="8">
    <location>
        <begin position="6"/>
        <end position="25"/>
    </location>
</feature>
<dbReference type="GO" id="GO:0016020">
    <property type="term" value="C:membrane"/>
    <property type="evidence" value="ECO:0007669"/>
    <property type="project" value="InterPro"/>
</dbReference>
<dbReference type="InterPro" id="IPR004673">
    <property type="entry name" value="L-rhamnose-proton_sym_RhaT"/>
</dbReference>
<feature type="transmembrane region" description="Helical" evidence="8">
    <location>
        <begin position="69"/>
        <end position="93"/>
    </location>
</feature>
<evidence type="ECO:0000256" key="1">
    <source>
        <dbReference type="ARBA" id="ARBA00022448"/>
    </source>
</evidence>
<name>A9UNS0_MONBE</name>
<evidence type="ECO:0000256" key="5">
    <source>
        <dbReference type="ARBA" id="ARBA00022847"/>
    </source>
</evidence>
<feature type="transmembrane region" description="Helical" evidence="8">
    <location>
        <begin position="37"/>
        <end position="57"/>
    </location>
</feature>
<evidence type="ECO:0000313" key="9">
    <source>
        <dbReference type="EMBL" id="EDQ92293.1"/>
    </source>
</evidence>
<keyword evidence="10" id="KW-1185">Reference proteome</keyword>
<keyword evidence="3" id="KW-0997">Cell inner membrane</keyword>
<evidence type="ECO:0000256" key="3">
    <source>
        <dbReference type="ARBA" id="ARBA00022519"/>
    </source>
</evidence>
<dbReference type="GeneID" id="5887583"/>
<feature type="transmembrane region" description="Helical" evidence="8">
    <location>
        <begin position="100"/>
        <end position="120"/>
    </location>
</feature>
<keyword evidence="5" id="KW-0769">Symport</keyword>
<dbReference type="EMBL" id="CH991543">
    <property type="protein sequence ID" value="EDQ92293.1"/>
    <property type="molecule type" value="Genomic_DNA"/>
</dbReference>
<keyword evidence="1" id="KW-0813">Transport</keyword>
<keyword evidence="4 8" id="KW-0812">Transmembrane</keyword>
<evidence type="ECO:0000256" key="8">
    <source>
        <dbReference type="SAM" id="Phobius"/>
    </source>
</evidence>